<proteinExistence type="inferred from homology"/>
<keyword evidence="3" id="KW-0813">Transport</keyword>
<evidence type="ECO:0000256" key="8">
    <source>
        <dbReference type="ARBA" id="ARBA00022982"/>
    </source>
</evidence>
<accession>A0ABV7R6Y6</accession>
<keyword evidence="6 13" id="KW-0812">Transmembrane</keyword>
<feature type="transmembrane region" description="Helical" evidence="13">
    <location>
        <begin position="127"/>
        <end position="149"/>
    </location>
</feature>
<keyword evidence="9 13" id="KW-1133">Transmembrane helix</keyword>
<feature type="transmembrane region" description="Helical" evidence="13">
    <location>
        <begin position="97"/>
        <end position="115"/>
    </location>
</feature>
<feature type="domain" description="Cytochrome b561 bacterial/Ni-hydrogenase" evidence="14">
    <location>
        <begin position="7"/>
        <end position="159"/>
    </location>
</feature>
<evidence type="ECO:0000313" key="16">
    <source>
        <dbReference type="Proteomes" id="UP001595721"/>
    </source>
</evidence>
<keyword evidence="7" id="KW-0479">Metal-binding</keyword>
<feature type="transmembrane region" description="Helical" evidence="13">
    <location>
        <begin position="48"/>
        <end position="68"/>
    </location>
</feature>
<keyword evidence="5" id="KW-0349">Heme</keyword>
<dbReference type="RefSeq" id="WP_374424480.1">
    <property type="nucleotide sequence ID" value="NZ_JBHRXJ010000009.1"/>
</dbReference>
<evidence type="ECO:0000256" key="11">
    <source>
        <dbReference type="ARBA" id="ARBA00023136"/>
    </source>
</evidence>
<dbReference type="PANTHER" id="PTHR30529:SF7">
    <property type="entry name" value="CYTOCHROME B561 BACTERIAL_NI-HYDROGENASE DOMAIN-CONTAINING PROTEIN"/>
    <property type="match status" value="1"/>
</dbReference>
<comment type="subcellular location">
    <subcellularLocation>
        <location evidence="2">Cell membrane</location>
        <topology evidence="2">Multi-pass membrane protein</topology>
    </subcellularLocation>
</comment>
<dbReference type="InterPro" id="IPR011577">
    <property type="entry name" value="Cyt_b561_bac/Ni-Hgenase"/>
</dbReference>
<keyword evidence="16" id="KW-1185">Reference proteome</keyword>
<gene>
    <name evidence="15" type="ORF">ACFOMH_13225</name>
</gene>
<keyword evidence="10" id="KW-0408">Iron</keyword>
<evidence type="ECO:0000256" key="12">
    <source>
        <dbReference type="ARBA" id="ARBA00037975"/>
    </source>
</evidence>
<dbReference type="InterPro" id="IPR016174">
    <property type="entry name" value="Di-haem_cyt_TM"/>
</dbReference>
<comment type="similarity">
    <text evidence="12">Belongs to the cytochrome b561 family.</text>
</comment>
<keyword evidence="11 13" id="KW-0472">Membrane</keyword>
<dbReference type="EMBL" id="JBHRXJ010000009">
    <property type="protein sequence ID" value="MFC3529139.1"/>
    <property type="molecule type" value="Genomic_DNA"/>
</dbReference>
<organism evidence="15 16">
    <name type="scientific">Paracoccus mangrovi</name>
    <dbReference type="NCBI Taxonomy" id="1715645"/>
    <lineage>
        <taxon>Bacteria</taxon>
        <taxon>Pseudomonadati</taxon>
        <taxon>Pseudomonadota</taxon>
        <taxon>Alphaproteobacteria</taxon>
        <taxon>Rhodobacterales</taxon>
        <taxon>Paracoccaceae</taxon>
        <taxon>Paracoccus</taxon>
    </lineage>
</organism>
<evidence type="ECO:0000256" key="2">
    <source>
        <dbReference type="ARBA" id="ARBA00004651"/>
    </source>
</evidence>
<evidence type="ECO:0000313" key="15">
    <source>
        <dbReference type="EMBL" id="MFC3529139.1"/>
    </source>
</evidence>
<dbReference type="PANTHER" id="PTHR30529">
    <property type="entry name" value="CYTOCHROME B561"/>
    <property type="match status" value="1"/>
</dbReference>
<sequence length="163" mass="17216">MKLRQGYSGAQISLHWIIAVLILFNYIYSDGMGRALDARLENTPLPQLGINPAIHVWVGVAVLLLCALRLGLRLGGGAPAPGGSGLMQSAAAWGHRLLYALMFLVPLAGAITWFGGVEATGDLHAVLANALLVVAGGHALVAIYHQFVIRDGLLARMTRPGSM</sequence>
<comment type="caution">
    <text evidence="15">The sequence shown here is derived from an EMBL/GenBank/DDBJ whole genome shotgun (WGS) entry which is preliminary data.</text>
</comment>
<reference evidence="16" key="1">
    <citation type="journal article" date="2019" name="Int. J. Syst. Evol. Microbiol.">
        <title>The Global Catalogue of Microorganisms (GCM) 10K type strain sequencing project: providing services to taxonomists for standard genome sequencing and annotation.</title>
        <authorList>
            <consortium name="The Broad Institute Genomics Platform"/>
            <consortium name="The Broad Institute Genome Sequencing Center for Infectious Disease"/>
            <person name="Wu L."/>
            <person name="Ma J."/>
        </authorList>
    </citation>
    <scope>NUCLEOTIDE SEQUENCE [LARGE SCALE GENOMIC DNA]</scope>
    <source>
        <strain evidence="16">KCTC 42899</strain>
    </source>
</reference>
<dbReference type="SUPFAM" id="SSF81342">
    <property type="entry name" value="Transmembrane di-heme cytochromes"/>
    <property type="match status" value="1"/>
</dbReference>
<evidence type="ECO:0000259" key="14">
    <source>
        <dbReference type="Pfam" id="PF01292"/>
    </source>
</evidence>
<evidence type="ECO:0000256" key="6">
    <source>
        <dbReference type="ARBA" id="ARBA00022692"/>
    </source>
</evidence>
<evidence type="ECO:0000256" key="10">
    <source>
        <dbReference type="ARBA" id="ARBA00023004"/>
    </source>
</evidence>
<evidence type="ECO:0000256" key="4">
    <source>
        <dbReference type="ARBA" id="ARBA00022475"/>
    </source>
</evidence>
<evidence type="ECO:0000256" key="5">
    <source>
        <dbReference type="ARBA" id="ARBA00022617"/>
    </source>
</evidence>
<evidence type="ECO:0000256" key="9">
    <source>
        <dbReference type="ARBA" id="ARBA00022989"/>
    </source>
</evidence>
<keyword evidence="4" id="KW-1003">Cell membrane</keyword>
<protein>
    <submittedName>
        <fullName evidence="15">Cytochrome b</fullName>
    </submittedName>
</protein>
<keyword evidence="8" id="KW-0249">Electron transport</keyword>
<dbReference type="Pfam" id="PF01292">
    <property type="entry name" value="Ni_hydr_CYTB"/>
    <property type="match status" value="1"/>
</dbReference>
<dbReference type="InterPro" id="IPR052168">
    <property type="entry name" value="Cytochrome_b561_oxidase"/>
</dbReference>
<comment type="cofactor">
    <cofactor evidence="1">
        <name>heme b</name>
        <dbReference type="ChEBI" id="CHEBI:60344"/>
    </cofactor>
</comment>
<evidence type="ECO:0000256" key="1">
    <source>
        <dbReference type="ARBA" id="ARBA00001970"/>
    </source>
</evidence>
<dbReference type="Proteomes" id="UP001595721">
    <property type="component" value="Unassembled WGS sequence"/>
</dbReference>
<feature type="transmembrane region" description="Helical" evidence="13">
    <location>
        <begin position="12"/>
        <end position="28"/>
    </location>
</feature>
<evidence type="ECO:0000256" key="3">
    <source>
        <dbReference type="ARBA" id="ARBA00022448"/>
    </source>
</evidence>
<evidence type="ECO:0000256" key="13">
    <source>
        <dbReference type="SAM" id="Phobius"/>
    </source>
</evidence>
<evidence type="ECO:0000256" key="7">
    <source>
        <dbReference type="ARBA" id="ARBA00022723"/>
    </source>
</evidence>
<name>A0ABV7R6Y6_9RHOB</name>